<feature type="compositionally biased region" description="Low complexity" evidence="1">
    <location>
        <begin position="70"/>
        <end position="81"/>
    </location>
</feature>
<organism evidence="2 3">
    <name type="scientific">Desulfofustis glycolicus DSM 9705</name>
    <dbReference type="NCBI Taxonomy" id="1121409"/>
    <lineage>
        <taxon>Bacteria</taxon>
        <taxon>Pseudomonadati</taxon>
        <taxon>Thermodesulfobacteriota</taxon>
        <taxon>Desulfobulbia</taxon>
        <taxon>Desulfobulbales</taxon>
        <taxon>Desulfocapsaceae</taxon>
        <taxon>Desulfofustis</taxon>
    </lineage>
</organism>
<dbReference type="RefSeq" id="WP_073372989.1">
    <property type="nucleotide sequence ID" value="NZ_FQXS01000001.1"/>
</dbReference>
<protein>
    <submittedName>
        <fullName evidence="2">Uncharacterized membrane protein YebE, DUF533 family</fullName>
    </submittedName>
</protein>
<dbReference type="Proteomes" id="UP000184139">
    <property type="component" value="Unassembled WGS sequence"/>
</dbReference>
<dbReference type="Gene3D" id="1.10.3680.10">
    <property type="entry name" value="TerB-like"/>
    <property type="match status" value="1"/>
</dbReference>
<dbReference type="OrthoDB" id="5431400at2"/>
<name>A0A1M5S8W6_9BACT</name>
<gene>
    <name evidence="2" type="ORF">SAMN02745124_00229</name>
</gene>
<evidence type="ECO:0000313" key="3">
    <source>
        <dbReference type="Proteomes" id="UP000184139"/>
    </source>
</evidence>
<dbReference type="EMBL" id="FQXS01000001">
    <property type="protein sequence ID" value="SHH35082.1"/>
    <property type="molecule type" value="Genomic_DNA"/>
</dbReference>
<accession>A0A1M5S8W6</accession>
<dbReference type="CDD" id="cd07178">
    <property type="entry name" value="terB_like_YebE"/>
    <property type="match status" value="1"/>
</dbReference>
<reference evidence="2 3" key="1">
    <citation type="submission" date="2016-11" db="EMBL/GenBank/DDBJ databases">
        <authorList>
            <person name="Jaros S."/>
            <person name="Januszkiewicz K."/>
            <person name="Wedrychowicz H."/>
        </authorList>
    </citation>
    <scope>NUCLEOTIDE SEQUENCE [LARGE SCALE GENOMIC DNA]</scope>
    <source>
        <strain evidence="2 3">DSM 9705</strain>
    </source>
</reference>
<keyword evidence="3" id="KW-1185">Reference proteome</keyword>
<dbReference type="InterPro" id="IPR029024">
    <property type="entry name" value="TerB-like"/>
</dbReference>
<evidence type="ECO:0000313" key="2">
    <source>
        <dbReference type="EMBL" id="SHH35082.1"/>
    </source>
</evidence>
<dbReference type="AlphaFoldDB" id="A0A1M5S8W6"/>
<dbReference type="SUPFAM" id="SSF158682">
    <property type="entry name" value="TerB-like"/>
    <property type="match status" value="1"/>
</dbReference>
<feature type="region of interest" description="Disordered" evidence="1">
    <location>
        <begin position="70"/>
        <end position="108"/>
    </location>
</feature>
<proteinExistence type="predicted"/>
<sequence length="240" mass="25224">MIDAEKLLGKVLAGAMQGKVKKGKKRRRSSDNLVGSLVGGLASGKGLITAIGLGVGAYEILRQSSASAGSGAAATTSRPATAVPPRPGVPPAAPVPPPLPPQHGAPVPPAVEPVAAADSADGHHNREQELAMRLIRVMVAAAHADGRLDEQEEQRILEKLQEQGLSREERLFLLQELHGPKEIAELTADINGPMIAQTMYSLAVSTIVVDTPEERQWLDQLAAALSLSPAMQQFIEQDAA</sequence>
<dbReference type="InterPro" id="IPR007486">
    <property type="entry name" value="YebE"/>
</dbReference>
<dbReference type="STRING" id="1121409.SAMN02745124_00229"/>
<feature type="compositionally biased region" description="Pro residues" evidence="1">
    <location>
        <begin position="82"/>
        <end position="108"/>
    </location>
</feature>
<dbReference type="Pfam" id="PF04391">
    <property type="entry name" value="DUF533"/>
    <property type="match status" value="1"/>
</dbReference>
<evidence type="ECO:0000256" key="1">
    <source>
        <dbReference type="SAM" id="MobiDB-lite"/>
    </source>
</evidence>